<organism evidence="2 3">
    <name type="scientific">Dyadobacter frigoris</name>
    <dbReference type="NCBI Taxonomy" id="2576211"/>
    <lineage>
        <taxon>Bacteria</taxon>
        <taxon>Pseudomonadati</taxon>
        <taxon>Bacteroidota</taxon>
        <taxon>Cytophagia</taxon>
        <taxon>Cytophagales</taxon>
        <taxon>Spirosomataceae</taxon>
        <taxon>Dyadobacter</taxon>
    </lineage>
</organism>
<keyword evidence="1" id="KW-0472">Membrane</keyword>
<keyword evidence="2" id="KW-0808">Transferase</keyword>
<dbReference type="GO" id="GO:0016740">
    <property type="term" value="F:transferase activity"/>
    <property type="evidence" value="ECO:0007669"/>
    <property type="project" value="UniProtKB-KW"/>
</dbReference>
<comment type="caution">
    <text evidence="2">The sequence shown here is derived from an EMBL/GenBank/DDBJ whole genome shotgun (WGS) entry which is preliminary data.</text>
</comment>
<dbReference type="EMBL" id="SZVO01000001">
    <property type="protein sequence ID" value="TKT94126.1"/>
    <property type="molecule type" value="Genomic_DNA"/>
</dbReference>
<reference evidence="2 3" key="1">
    <citation type="submission" date="2019-05" db="EMBL/GenBank/DDBJ databases">
        <title>Dyadobacter AR-3-8 sp. nov., isolated from arctic soil.</title>
        <authorList>
            <person name="Chaudhary D.K."/>
        </authorList>
    </citation>
    <scope>NUCLEOTIDE SEQUENCE [LARGE SCALE GENOMIC DNA]</scope>
    <source>
        <strain evidence="2 3">AR-3-8</strain>
    </source>
</reference>
<evidence type="ECO:0000313" key="2">
    <source>
        <dbReference type="EMBL" id="TKT94126.1"/>
    </source>
</evidence>
<sequence length="375" mass="43513">MKMIFISNNWADAHQQTRLNALLKLNLSIVAITVLRNYYHATSPLMPIVIGNVDHVSYTKRGKVYYRLYSHLSKHAKTNDFLYVFGFDLMLIALISSAFSAKKIKIIYEVPDIRELFFSKSIFGKLIRWIEKITIPKIDLLVVTSPDFITKYYVDLRKISVPDYLVIENKIHPQEIEKSSLPCVPAIADPNRKIRIGYFGVLRCPVSLDCLIKLSENHGFEIILRGIFMPLTKHYEKIVQETTRIHYLGPYQVPQDLSSIYSTVDVIWAVYPFSEKMIGNHRFARTNRFYESLYFKKPFIVQKGTADSSMATLLGNIAIEINLENTNQVIEFLSENLTFERLEIIKNQLQKIPENNCQITNEYKDLEVCLQQNKL</sequence>
<proteinExistence type="predicted"/>
<dbReference type="AlphaFoldDB" id="A0A4U6DBA2"/>
<dbReference type="SUPFAM" id="SSF53756">
    <property type="entry name" value="UDP-Glycosyltransferase/glycogen phosphorylase"/>
    <property type="match status" value="1"/>
</dbReference>
<keyword evidence="3" id="KW-1185">Reference proteome</keyword>
<protein>
    <submittedName>
        <fullName evidence="2">Glycosyltransferase family 4 protein</fullName>
    </submittedName>
</protein>
<accession>A0A4U6DBA2</accession>
<feature type="transmembrane region" description="Helical" evidence="1">
    <location>
        <begin position="81"/>
        <end position="99"/>
    </location>
</feature>
<keyword evidence="1" id="KW-1133">Transmembrane helix</keyword>
<gene>
    <name evidence="2" type="ORF">FDK13_02630</name>
</gene>
<evidence type="ECO:0000256" key="1">
    <source>
        <dbReference type="SAM" id="Phobius"/>
    </source>
</evidence>
<evidence type="ECO:0000313" key="3">
    <source>
        <dbReference type="Proteomes" id="UP000304900"/>
    </source>
</evidence>
<name>A0A4U6DBA2_9BACT</name>
<dbReference type="RefSeq" id="WP_137338415.1">
    <property type="nucleotide sequence ID" value="NZ_BSQH01000001.1"/>
</dbReference>
<dbReference type="OrthoDB" id="2052976at2"/>
<keyword evidence="1" id="KW-0812">Transmembrane</keyword>
<dbReference type="Proteomes" id="UP000304900">
    <property type="component" value="Unassembled WGS sequence"/>
</dbReference>